<dbReference type="InterPro" id="IPR050490">
    <property type="entry name" value="Bact_solute-bd_prot1"/>
</dbReference>
<evidence type="ECO:0000256" key="1">
    <source>
        <dbReference type="ARBA" id="ARBA00008520"/>
    </source>
</evidence>
<feature type="chain" id="PRO_5039583792" evidence="4">
    <location>
        <begin position="26"/>
        <end position="431"/>
    </location>
</feature>
<dbReference type="SUPFAM" id="SSF53850">
    <property type="entry name" value="Periplasmic binding protein-like II"/>
    <property type="match status" value="1"/>
</dbReference>
<protein>
    <submittedName>
        <fullName evidence="5">Raffinose/stachyose/melibiose transport system substrate-binding protein</fullName>
    </submittedName>
</protein>
<dbReference type="Pfam" id="PF01547">
    <property type="entry name" value="SBP_bac_1"/>
    <property type="match status" value="1"/>
</dbReference>
<reference evidence="5 6" key="1">
    <citation type="submission" date="2018-11" db="EMBL/GenBank/DDBJ databases">
        <title>Genomic Encyclopedia of Type Strains, Phase IV (KMG-IV): sequencing the most valuable type-strain genomes for metagenomic binning, comparative biology and taxonomic classification.</title>
        <authorList>
            <person name="Goeker M."/>
        </authorList>
    </citation>
    <scope>NUCLEOTIDE SEQUENCE [LARGE SCALE GENOMIC DNA]</scope>
    <source>
        <strain evidence="5 6">DSM 29158</strain>
    </source>
</reference>
<gene>
    <name evidence="5" type="ORF">EDD62_0283</name>
</gene>
<feature type="signal peptide" evidence="4">
    <location>
        <begin position="1"/>
        <end position="25"/>
    </location>
</feature>
<proteinExistence type="inferred from homology"/>
<organism evidence="5 6">
    <name type="scientific">Abyssicoccus albus</name>
    <dbReference type="NCBI Taxonomy" id="1817405"/>
    <lineage>
        <taxon>Bacteria</taxon>
        <taxon>Bacillati</taxon>
        <taxon>Bacillota</taxon>
        <taxon>Bacilli</taxon>
        <taxon>Bacillales</taxon>
        <taxon>Abyssicoccaceae</taxon>
    </lineage>
</organism>
<name>A0A3N5BIK4_9BACL</name>
<evidence type="ECO:0000256" key="2">
    <source>
        <dbReference type="ARBA" id="ARBA00022448"/>
    </source>
</evidence>
<evidence type="ECO:0000313" key="5">
    <source>
        <dbReference type="EMBL" id="RPF57654.1"/>
    </source>
</evidence>
<evidence type="ECO:0000256" key="3">
    <source>
        <dbReference type="ARBA" id="ARBA00022729"/>
    </source>
</evidence>
<sequence length="431" mass="48558">MKFFQESRNVFLVVLAMVFVLSACGNTGSGGSQSNKDGKVTVNILQSKVEFKEQFESAAEKFMKENPDINIEVETIGGGNDYSQVLKSKIASKSEPDIFNINGKEDLDYHKDRLLELTTMDSVKKVLDENLLSPVSLDDKTYGVPMNQEGYGIIYNKEIFEKANIDVESIKSLDDLKKVAKKIDSQKEDLNIEAAFALPGKEKWVLSDHAASVFLTDDFDNTIEKAVQSKSLPFSKSDQLKKYLDIQKDFSKQPVGSIDYSQQVEELFSTGKVAMIQQGNWAYPTIESVNPELAENIGIFPIPVDNEMKMPVGVSAYWAVNSKSDEKVQEASKKFIDWLYTEDEGKKVILNEFKFIPVHKDYDTEKIADPLSKEIYKYAEEGETSQWIFKGYPTGYTNDSLGSYLQNYVIGESTFDDAISKAKKAWESARK</sequence>
<dbReference type="GO" id="GO:0055085">
    <property type="term" value="P:transmembrane transport"/>
    <property type="evidence" value="ECO:0007669"/>
    <property type="project" value="InterPro"/>
</dbReference>
<dbReference type="PANTHER" id="PTHR43649">
    <property type="entry name" value="ARABINOSE-BINDING PROTEIN-RELATED"/>
    <property type="match status" value="1"/>
</dbReference>
<dbReference type="Proteomes" id="UP000277108">
    <property type="component" value="Unassembled WGS sequence"/>
</dbReference>
<dbReference type="PROSITE" id="PS51257">
    <property type="entry name" value="PROKAR_LIPOPROTEIN"/>
    <property type="match status" value="1"/>
</dbReference>
<dbReference type="InterPro" id="IPR006059">
    <property type="entry name" value="SBP"/>
</dbReference>
<comment type="caution">
    <text evidence="5">The sequence shown here is derived from an EMBL/GenBank/DDBJ whole genome shotgun (WGS) entry which is preliminary data.</text>
</comment>
<accession>A0A3N5BIK4</accession>
<dbReference type="PROSITE" id="PS01037">
    <property type="entry name" value="SBP_BACTERIAL_1"/>
    <property type="match status" value="1"/>
</dbReference>
<dbReference type="InterPro" id="IPR006061">
    <property type="entry name" value="SBP_1_CS"/>
</dbReference>
<dbReference type="AlphaFoldDB" id="A0A3N5BIK4"/>
<keyword evidence="6" id="KW-1185">Reference proteome</keyword>
<dbReference type="EMBL" id="RKRK01000002">
    <property type="protein sequence ID" value="RPF57654.1"/>
    <property type="molecule type" value="Genomic_DNA"/>
</dbReference>
<dbReference type="RefSeq" id="WP_123807247.1">
    <property type="nucleotide sequence ID" value="NZ_RKRK01000002.1"/>
</dbReference>
<evidence type="ECO:0000313" key="6">
    <source>
        <dbReference type="Proteomes" id="UP000277108"/>
    </source>
</evidence>
<keyword evidence="3 4" id="KW-0732">Signal</keyword>
<keyword evidence="2" id="KW-0813">Transport</keyword>
<evidence type="ECO:0000256" key="4">
    <source>
        <dbReference type="SAM" id="SignalP"/>
    </source>
</evidence>
<dbReference type="OrthoDB" id="9763054at2"/>
<comment type="similarity">
    <text evidence="1">Belongs to the bacterial solute-binding protein 1 family.</text>
</comment>
<dbReference type="Gene3D" id="3.40.190.10">
    <property type="entry name" value="Periplasmic binding protein-like II"/>
    <property type="match status" value="2"/>
</dbReference>